<comment type="function">
    <text evidence="9">Involved in lipopolysaccharide (LPS) biosynthesis. Catalyzes the transfer of 3-deoxy-D-manno-octulosonate (Kdo) residue(s) from CMP-Kdo to lipid IV(A), the tetraacyldisaccharide-1,4'-bisphosphate precursor of lipid A.</text>
</comment>
<name>A0A4R2L2L3_9GAMM</name>
<evidence type="ECO:0000256" key="1">
    <source>
        <dbReference type="ARBA" id="ARBA00004713"/>
    </source>
</evidence>
<reference evidence="11 12" key="1">
    <citation type="submission" date="2019-03" db="EMBL/GenBank/DDBJ databases">
        <title>Genomic Encyclopedia of Type Strains, Phase IV (KMG-IV): sequencing the most valuable type-strain genomes for metagenomic binning, comparative biology and taxonomic classification.</title>
        <authorList>
            <person name="Goeker M."/>
        </authorList>
    </citation>
    <scope>NUCLEOTIDE SEQUENCE [LARGE SCALE GENOMIC DNA]</scope>
    <source>
        <strain evidence="11 12">DSM 25287</strain>
    </source>
</reference>
<comment type="pathway">
    <text evidence="1 9">Bacterial outer membrane biogenesis; LPS core biosynthesis.</text>
</comment>
<protein>
    <recommendedName>
        <fullName evidence="3 9">3-deoxy-D-manno-octulosonic acid transferase</fullName>
        <shortName evidence="9">Kdo transferase</shortName>
        <ecNumber evidence="2 9">2.4.99.12</ecNumber>
    </recommendedName>
    <alternativeName>
        <fullName evidence="5 9">Lipid IV(A) 3-deoxy-D-manno-octulosonic acid transferase</fullName>
    </alternativeName>
</protein>
<comment type="subcellular location">
    <subcellularLocation>
        <location evidence="9">Cell membrane</location>
    </subcellularLocation>
</comment>
<evidence type="ECO:0000256" key="6">
    <source>
        <dbReference type="ARBA" id="ARBA00049183"/>
    </source>
</evidence>
<keyword evidence="9" id="KW-1003">Cell membrane</keyword>
<dbReference type="PANTHER" id="PTHR42755">
    <property type="entry name" value="3-DEOXY-MANNO-OCTULOSONATE CYTIDYLYLTRANSFERASE"/>
    <property type="match status" value="1"/>
</dbReference>
<dbReference type="OrthoDB" id="9147307at2"/>
<evidence type="ECO:0000313" key="11">
    <source>
        <dbReference type="EMBL" id="TCO81334.1"/>
    </source>
</evidence>
<dbReference type="EC" id="2.4.99.12" evidence="2 9"/>
<dbReference type="InterPro" id="IPR007507">
    <property type="entry name" value="Glycos_transf_N"/>
</dbReference>
<evidence type="ECO:0000256" key="8">
    <source>
        <dbReference type="PIRSR" id="PIRSR639901-2"/>
    </source>
</evidence>
<comment type="caution">
    <text evidence="11">The sequence shown here is derived from an EMBL/GenBank/DDBJ whole genome shotgun (WGS) entry which is preliminary data.</text>
</comment>
<dbReference type="RefSeq" id="WP_132542062.1">
    <property type="nucleotide sequence ID" value="NZ_SLWY01000009.1"/>
</dbReference>
<dbReference type="GO" id="GO:0043842">
    <property type="term" value="F:Kdo transferase activity"/>
    <property type="evidence" value="ECO:0007669"/>
    <property type="project" value="UniProtKB-EC"/>
</dbReference>
<dbReference type="AlphaFoldDB" id="A0A4R2L2L3"/>
<organism evidence="11 12">
    <name type="scientific">Plasticicumulans lactativorans</name>
    <dbReference type="NCBI Taxonomy" id="1133106"/>
    <lineage>
        <taxon>Bacteria</taxon>
        <taxon>Pseudomonadati</taxon>
        <taxon>Pseudomonadota</taxon>
        <taxon>Gammaproteobacteria</taxon>
        <taxon>Candidatus Competibacteraceae</taxon>
        <taxon>Plasticicumulans</taxon>
    </lineage>
</organism>
<gene>
    <name evidence="11" type="ORF">EV699_109176</name>
</gene>
<evidence type="ECO:0000259" key="10">
    <source>
        <dbReference type="Pfam" id="PF04413"/>
    </source>
</evidence>
<evidence type="ECO:0000256" key="3">
    <source>
        <dbReference type="ARBA" id="ARBA00019077"/>
    </source>
</evidence>
<feature type="site" description="Transition state stabilizer" evidence="8">
    <location>
        <position position="215"/>
    </location>
</feature>
<evidence type="ECO:0000256" key="4">
    <source>
        <dbReference type="ARBA" id="ARBA00022679"/>
    </source>
</evidence>
<dbReference type="InterPro" id="IPR039901">
    <property type="entry name" value="Kdotransferase"/>
</dbReference>
<dbReference type="UniPathway" id="UPA00958"/>
<dbReference type="EMBL" id="SLWY01000009">
    <property type="protein sequence ID" value="TCO81334.1"/>
    <property type="molecule type" value="Genomic_DNA"/>
</dbReference>
<evidence type="ECO:0000256" key="5">
    <source>
        <dbReference type="ARBA" id="ARBA00031445"/>
    </source>
</evidence>
<dbReference type="Pfam" id="PF04413">
    <property type="entry name" value="Glycos_transf_N"/>
    <property type="match status" value="1"/>
</dbReference>
<keyword evidence="4 9" id="KW-0808">Transferase</keyword>
<comment type="catalytic activity">
    <reaction evidence="6 9">
        <text>lipid IVA (E. coli) + CMP-3-deoxy-beta-D-manno-octulosonate = alpha-Kdo-(2-&gt;6)-lipid IVA (E. coli) + CMP + H(+)</text>
        <dbReference type="Rhea" id="RHEA:28066"/>
        <dbReference type="ChEBI" id="CHEBI:15378"/>
        <dbReference type="ChEBI" id="CHEBI:58603"/>
        <dbReference type="ChEBI" id="CHEBI:60364"/>
        <dbReference type="ChEBI" id="CHEBI:60377"/>
        <dbReference type="ChEBI" id="CHEBI:85987"/>
        <dbReference type="EC" id="2.4.99.12"/>
    </reaction>
</comment>
<keyword evidence="9" id="KW-0448">Lipopolysaccharide biosynthesis</keyword>
<dbReference type="GO" id="GO:0009245">
    <property type="term" value="P:lipid A biosynthetic process"/>
    <property type="evidence" value="ECO:0007669"/>
    <property type="project" value="TreeGrafter"/>
</dbReference>
<evidence type="ECO:0000256" key="9">
    <source>
        <dbReference type="RuleBase" id="RU365103"/>
    </source>
</evidence>
<dbReference type="Gene3D" id="3.40.50.2000">
    <property type="entry name" value="Glycogen Phosphorylase B"/>
    <property type="match status" value="1"/>
</dbReference>
<evidence type="ECO:0000256" key="2">
    <source>
        <dbReference type="ARBA" id="ARBA00012621"/>
    </source>
</evidence>
<comment type="similarity">
    <text evidence="9">Belongs to the glycosyltransferase group 1 family.</text>
</comment>
<feature type="active site" description="Proton acceptor" evidence="7">
    <location>
        <position position="56"/>
    </location>
</feature>
<sequence length="439" mass="46303">MHALAPLGLAGTLRWQTFRTLERLAALRAAPAAAAPLPTPRPGARWLWLYVSTIGELNAIHPFLDALLARLGAPPLLLLTDHTLYRTAYLGRLGGHEVEIVDIAAPLDYAALAARCPPALLLIAEIPGLLHDAPCRFPFALPLAAARAGAPRVLVNGWLYGAGPSCRMDAIERDWFGTAYPRLLDLCLVQNAAVRERLLAAGADPARVEVTGNIKFDALTTAPRTPPAERAALLDAIAASGRPCIVTGCVTNVAEQQAVLDAHATVLAAHPQALLVLTPRHPEKPERMATLAELLAARGLSAAWRSGRHPGAWHDAQVLVLDTFGELADFYRIGHVCYVGLNHNVLEPLAVGRPVQVTPGWEPLYPSYPVYVALRDAGAIEEVPSEAALGAAWVRALAARDTGAGAGVAAALAAARALAGATARDLAALERHGLLPATA</sequence>
<dbReference type="Proteomes" id="UP000295765">
    <property type="component" value="Unassembled WGS sequence"/>
</dbReference>
<dbReference type="InterPro" id="IPR038107">
    <property type="entry name" value="Glycos_transf_N_sf"/>
</dbReference>
<feature type="site" description="Transition state stabilizer" evidence="8">
    <location>
        <position position="125"/>
    </location>
</feature>
<dbReference type="PANTHER" id="PTHR42755:SF1">
    <property type="entry name" value="3-DEOXY-D-MANNO-OCTULOSONIC ACID TRANSFERASE, MITOCHONDRIAL-RELATED"/>
    <property type="match status" value="1"/>
</dbReference>
<evidence type="ECO:0000313" key="12">
    <source>
        <dbReference type="Proteomes" id="UP000295765"/>
    </source>
</evidence>
<evidence type="ECO:0000256" key="7">
    <source>
        <dbReference type="PIRSR" id="PIRSR639901-1"/>
    </source>
</evidence>
<accession>A0A4R2L2L3</accession>
<keyword evidence="9" id="KW-0472">Membrane</keyword>
<dbReference type="Gene3D" id="3.40.50.11720">
    <property type="entry name" value="3-Deoxy-D-manno-octulosonic-acid transferase, N-terminal domain"/>
    <property type="match status" value="1"/>
</dbReference>
<dbReference type="SUPFAM" id="SSF53756">
    <property type="entry name" value="UDP-Glycosyltransferase/glycogen phosphorylase"/>
    <property type="match status" value="1"/>
</dbReference>
<keyword evidence="12" id="KW-1185">Reference proteome</keyword>
<feature type="domain" description="3-deoxy-D-manno-octulosonic-acid transferase N-terminal" evidence="10">
    <location>
        <begin position="42"/>
        <end position="218"/>
    </location>
</feature>
<dbReference type="GO" id="GO:0005886">
    <property type="term" value="C:plasma membrane"/>
    <property type="evidence" value="ECO:0007669"/>
    <property type="project" value="UniProtKB-SubCell"/>
</dbReference>
<dbReference type="GO" id="GO:0009244">
    <property type="term" value="P:lipopolysaccharide core region biosynthetic process"/>
    <property type="evidence" value="ECO:0007669"/>
    <property type="project" value="UniProtKB-UniRule"/>
</dbReference>
<proteinExistence type="inferred from homology"/>